<reference evidence="3" key="1">
    <citation type="submission" date="2011-11" db="EMBL/GenBank/DDBJ databases">
        <title>Construction and analysis of a metagenome of deep-sea sediment.</title>
        <authorList>
            <person name="Huo Y.-Y."/>
            <person name="Cheng H."/>
            <person name="Wu M."/>
        </authorList>
    </citation>
    <scope>NUCLEOTIDE SEQUENCE</scope>
</reference>
<dbReference type="InterPro" id="IPR004305">
    <property type="entry name" value="Thiaminase-2/PQQC"/>
</dbReference>
<protein>
    <submittedName>
        <fullName evidence="3">Pyrroloquinoline quinone biosynthesis protein PqqC</fullName>
    </submittedName>
</protein>
<sequence>MSELVEGNEFVSSLLREGEMRYPNDHPFMELFHLGKLSKEELREWAINRYYFHRHIPDKDAAVASNCPSDVRGLWIGKLVEEAGEGGKPSHPDLWLRFCDDLGLARNAVIKAEVLPSIKMAVDGYVNLGRHKPWRIGAGASLTEFTVPKKMDRMITAFKTHYPFVTEEGMTFFKEHKEADEEHGKLIIQILTNYCKSQVEQAEAREGYFFKLDLHRVILDAVHYELLRNNGG</sequence>
<organism evidence="3">
    <name type="scientific">uncultured archaeon W5-61a</name>
    <dbReference type="NCBI Taxonomy" id="1131008"/>
    <lineage>
        <taxon>Archaea</taxon>
        <taxon>environmental samples</taxon>
    </lineage>
</organism>
<proteinExistence type="predicted"/>
<dbReference type="AlphaFoldDB" id="H9BX84"/>
<name>H9BX84_9ARCH</name>
<dbReference type="Pfam" id="PF03070">
    <property type="entry name" value="TENA_THI-4"/>
    <property type="match status" value="1"/>
</dbReference>
<evidence type="ECO:0000313" key="3">
    <source>
        <dbReference type="EMBL" id="AFD03406.1"/>
    </source>
</evidence>
<dbReference type="InterPro" id="IPR039068">
    <property type="entry name" value="PqqC-like"/>
</dbReference>
<evidence type="ECO:0000256" key="1">
    <source>
        <dbReference type="ARBA" id="ARBA00023002"/>
    </source>
</evidence>
<dbReference type="EMBL" id="JQ085825">
    <property type="protein sequence ID" value="AFD03406.1"/>
    <property type="molecule type" value="Genomic_DNA"/>
</dbReference>
<keyword evidence="1" id="KW-0560">Oxidoreductase</keyword>
<evidence type="ECO:0000259" key="2">
    <source>
        <dbReference type="Pfam" id="PF03070"/>
    </source>
</evidence>
<feature type="domain" description="Thiaminase-2/PQQC" evidence="2">
    <location>
        <begin position="20"/>
        <end position="192"/>
    </location>
</feature>
<accession>H9BX84</accession>
<dbReference type="SMART" id="SM01236">
    <property type="entry name" value="Haem_oxygenase_2"/>
    <property type="match status" value="1"/>
</dbReference>
<dbReference type="PANTHER" id="PTHR40279">
    <property type="entry name" value="PQQC-LIKE PROTEIN"/>
    <property type="match status" value="1"/>
</dbReference>
<dbReference type="InterPro" id="IPR016084">
    <property type="entry name" value="Haem_Oase-like_multi-hlx"/>
</dbReference>
<dbReference type="PANTHER" id="PTHR40279:SF3">
    <property type="entry name" value="4-AMINOBENZOATE SYNTHASE"/>
    <property type="match status" value="1"/>
</dbReference>
<dbReference type="SUPFAM" id="SSF48613">
    <property type="entry name" value="Heme oxygenase-like"/>
    <property type="match status" value="1"/>
</dbReference>
<dbReference type="Gene3D" id="1.20.910.10">
    <property type="entry name" value="Heme oxygenase-like"/>
    <property type="match status" value="1"/>
</dbReference>
<dbReference type="GO" id="GO:0016491">
    <property type="term" value="F:oxidoreductase activity"/>
    <property type="evidence" value="ECO:0007669"/>
    <property type="project" value="UniProtKB-KW"/>
</dbReference>